<name>A0A9D1JKI5_9FIRM</name>
<evidence type="ECO:0000313" key="3">
    <source>
        <dbReference type="Proteomes" id="UP000823935"/>
    </source>
</evidence>
<organism evidence="2 3">
    <name type="scientific">Candidatus Limivivens intestinipullorum</name>
    <dbReference type="NCBI Taxonomy" id="2840858"/>
    <lineage>
        <taxon>Bacteria</taxon>
        <taxon>Bacillati</taxon>
        <taxon>Bacillota</taxon>
        <taxon>Clostridia</taxon>
        <taxon>Lachnospirales</taxon>
        <taxon>Lachnospiraceae</taxon>
        <taxon>Lachnospiraceae incertae sedis</taxon>
        <taxon>Candidatus Limivivens</taxon>
    </lineage>
</organism>
<gene>
    <name evidence="2" type="ORF">IAB44_12170</name>
</gene>
<dbReference type="InterPro" id="IPR010982">
    <property type="entry name" value="Lambda_DNA-bd_dom_sf"/>
</dbReference>
<dbReference type="Proteomes" id="UP000823935">
    <property type="component" value="Unassembled WGS sequence"/>
</dbReference>
<feature type="domain" description="HTH cro/C1-type" evidence="1">
    <location>
        <begin position="7"/>
        <end position="67"/>
    </location>
</feature>
<dbReference type="InterPro" id="IPR001387">
    <property type="entry name" value="Cro/C1-type_HTH"/>
</dbReference>
<reference evidence="2" key="1">
    <citation type="submission" date="2020-10" db="EMBL/GenBank/DDBJ databases">
        <authorList>
            <person name="Gilroy R."/>
        </authorList>
    </citation>
    <scope>NUCLEOTIDE SEQUENCE</scope>
    <source>
        <strain evidence="2">CHK190-19873</strain>
    </source>
</reference>
<dbReference type="GO" id="GO:0003677">
    <property type="term" value="F:DNA binding"/>
    <property type="evidence" value="ECO:0007669"/>
    <property type="project" value="InterPro"/>
</dbReference>
<dbReference type="Pfam" id="PF13443">
    <property type="entry name" value="HTH_26"/>
    <property type="match status" value="1"/>
</dbReference>
<evidence type="ECO:0000259" key="1">
    <source>
        <dbReference type="Pfam" id="PF13443"/>
    </source>
</evidence>
<dbReference type="AlphaFoldDB" id="A0A9D1JKI5"/>
<proteinExistence type="predicted"/>
<comment type="caution">
    <text evidence="2">The sequence shown here is derived from an EMBL/GenBank/DDBJ whole genome shotgun (WGS) entry which is preliminary data.</text>
</comment>
<dbReference type="SUPFAM" id="SSF47413">
    <property type="entry name" value="lambda repressor-like DNA-binding domains"/>
    <property type="match status" value="1"/>
</dbReference>
<dbReference type="EMBL" id="DVIQ01000073">
    <property type="protein sequence ID" value="HIS32281.1"/>
    <property type="molecule type" value="Genomic_DNA"/>
</dbReference>
<protein>
    <submittedName>
        <fullName evidence="2">Helix-turn-helix transcriptional regulator</fullName>
    </submittedName>
</protein>
<accession>A0A9D1JKI5</accession>
<sequence>MIKYKRNIIEMMADKGLTTYIARKHKIFTEAQLQQLRTNKLVTQDVLDKICTILECQPGFLLEYECDEKNKEFEEMISQYIKK</sequence>
<evidence type="ECO:0000313" key="2">
    <source>
        <dbReference type="EMBL" id="HIS32281.1"/>
    </source>
</evidence>
<reference evidence="2" key="2">
    <citation type="journal article" date="2021" name="PeerJ">
        <title>Extensive microbial diversity within the chicken gut microbiome revealed by metagenomics and culture.</title>
        <authorList>
            <person name="Gilroy R."/>
            <person name="Ravi A."/>
            <person name="Getino M."/>
            <person name="Pursley I."/>
            <person name="Horton D.L."/>
            <person name="Alikhan N.F."/>
            <person name="Baker D."/>
            <person name="Gharbi K."/>
            <person name="Hall N."/>
            <person name="Watson M."/>
            <person name="Adriaenssens E.M."/>
            <person name="Foster-Nyarko E."/>
            <person name="Jarju S."/>
            <person name="Secka A."/>
            <person name="Antonio M."/>
            <person name="Oren A."/>
            <person name="Chaudhuri R.R."/>
            <person name="La Ragione R."/>
            <person name="Hildebrand F."/>
            <person name="Pallen M.J."/>
        </authorList>
    </citation>
    <scope>NUCLEOTIDE SEQUENCE</scope>
    <source>
        <strain evidence="2">CHK190-19873</strain>
    </source>
</reference>